<evidence type="ECO:0000313" key="3">
    <source>
        <dbReference type="Proteomes" id="UP000593571"/>
    </source>
</evidence>
<evidence type="ECO:0000313" key="2">
    <source>
        <dbReference type="EMBL" id="KAF6435243.1"/>
    </source>
</evidence>
<name>A0A7J8EIK9_ROUAE</name>
<feature type="region of interest" description="Disordered" evidence="1">
    <location>
        <begin position="1"/>
        <end position="81"/>
    </location>
</feature>
<proteinExistence type="predicted"/>
<organism evidence="2 3">
    <name type="scientific">Rousettus aegyptiacus</name>
    <name type="common">Egyptian fruit bat</name>
    <name type="synonym">Pteropus aegyptiacus</name>
    <dbReference type="NCBI Taxonomy" id="9407"/>
    <lineage>
        <taxon>Eukaryota</taxon>
        <taxon>Metazoa</taxon>
        <taxon>Chordata</taxon>
        <taxon>Craniata</taxon>
        <taxon>Vertebrata</taxon>
        <taxon>Euteleostomi</taxon>
        <taxon>Mammalia</taxon>
        <taxon>Eutheria</taxon>
        <taxon>Laurasiatheria</taxon>
        <taxon>Chiroptera</taxon>
        <taxon>Yinpterochiroptera</taxon>
        <taxon>Pteropodoidea</taxon>
        <taxon>Pteropodidae</taxon>
        <taxon>Rousettinae</taxon>
        <taxon>Rousettus</taxon>
    </lineage>
</organism>
<sequence length="325" mass="38020">MTSPTKEGSDSTDFVLENSENEAPDDCSADVGPSFAESNMISQAESDPRNRELDIPISQEHAVSQPAENNELEVEMDQNDPQEDLKEEESHLIQIPIPRKWIFLMSGLGRITHMNTPLISLDRKNSLIKRVKFYSGNMKKKTSNSCYTTINYKIPFQLSISWRIPFINHREIRRMTLRLLCGRYFSQVAGRHNIMWVKQKYIAFIENPNVLPPVERAIIFRRPLRVYYYRYLIERMASKKMSKPTDTEGKEEFHIFVRPVFYVPQTKFESTFNRKAFEDHLRSHHNMSVVIINTDDGWKYLCPICGICFNNLVEFRQHSCNSPEN</sequence>
<protein>
    <submittedName>
        <fullName evidence="2">CPX chromosome region candidate 1</fullName>
    </submittedName>
</protein>
<reference evidence="2 3" key="1">
    <citation type="journal article" date="2020" name="Nature">
        <title>Six reference-quality genomes reveal evolution of bat adaptations.</title>
        <authorList>
            <person name="Jebb D."/>
            <person name="Huang Z."/>
            <person name="Pippel M."/>
            <person name="Hughes G.M."/>
            <person name="Lavrichenko K."/>
            <person name="Devanna P."/>
            <person name="Winkler S."/>
            <person name="Jermiin L.S."/>
            <person name="Skirmuntt E.C."/>
            <person name="Katzourakis A."/>
            <person name="Burkitt-Gray L."/>
            <person name="Ray D.A."/>
            <person name="Sullivan K.A.M."/>
            <person name="Roscito J.G."/>
            <person name="Kirilenko B.M."/>
            <person name="Davalos L.M."/>
            <person name="Corthals A.P."/>
            <person name="Power M.L."/>
            <person name="Jones G."/>
            <person name="Ransome R.D."/>
            <person name="Dechmann D.K.N."/>
            <person name="Locatelli A.G."/>
            <person name="Puechmaille S.J."/>
            <person name="Fedrigo O."/>
            <person name="Jarvis E.D."/>
            <person name="Hiller M."/>
            <person name="Vernes S.C."/>
            <person name="Myers E.W."/>
            <person name="Teeling E.C."/>
        </authorList>
    </citation>
    <scope>NUCLEOTIDE SEQUENCE [LARGE SCALE GENOMIC DNA]</scope>
    <source>
        <strain evidence="2">MRouAeg1</strain>
        <tissue evidence="2">Muscle</tissue>
    </source>
</reference>
<dbReference type="EMBL" id="JACASE010000009">
    <property type="protein sequence ID" value="KAF6435243.1"/>
    <property type="molecule type" value="Genomic_DNA"/>
</dbReference>
<feature type="compositionally biased region" description="Acidic residues" evidence="1">
    <location>
        <begin position="70"/>
        <end position="81"/>
    </location>
</feature>
<accession>A0A7J8EIK9</accession>
<feature type="compositionally biased region" description="Acidic residues" evidence="1">
    <location>
        <begin position="19"/>
        <end position="28"/>
    </location>
</feature>
<keyword evidence="3" id="KW-1185">Reference proteome</keyword>
<feature type="compositionally biased region" description="Polar residues" evidence="1">
    <location>
        <begin position="36"/>
        <end position="45"/>
    </location>
</feature>
<dbReference type="OrthoDB" id="9833136at2759"/>
<evidence type="ECO:0000256" key="1">
    <source>
        <dbReference type="SAM" id="MobiDB-lite"/>
    </source>
</evidence>
<gene>
    <name evidence="2" type="ORF">HJG63_003304</name>
</gene>
<dbReference type="Proteomes" id="UP000593571">
    <property type="component" value="Unassembled WGS sequence"/>
</dbReference>
<dbReference type="AlphaFoldDB" id="A0A7J8EIK9"/>
<comment type="caution">
    <text evidence="2">The sequence shown here is derived from an EMBL/GenBank/DDBJ whole genome shotgun (WGS) entry which is preliminary data.</text>
</comment>